<dbReference type="Gene3D" id="3.40.30.10">
    <property type="entry name" value="Glutaredoxin"/>
    <property type="match status" value="1"/>
</dbReference>
<keyword evidence="8" id="KW-1185">Reference proteome</keyword>
<evidence type="ECO:0000256" key="2">
    <source>
        <dbReference type="ARBA" id="ARBA00005557"/>
    </source>
</evidence>
<dbReference type="PANTHER" id="PTHR28236">
    <property type="entry name" value="54S RIBOSOMAL PROTEIN L44, MITOCHONDRIAL"/>
    <property type="match status" value="1"/>
</dbReference>
<evidence type="ECO:0000256" key="3">
    <source>
        <dbReference type="ARBA" id="ARBA00022980"/>
    </source>
</evidence>
<dbReference type="InterPro" id="IPR042776">
    <property type="entry name" value="Ribosomal_mL53_fung"/>
</dbReference>
<evidence type="ECO:0000256" key="5">
    <source>
        <dbReference type="ARBA" id="ARBA00023274"/>
    </source>
</evidence>
<organism evidence="7 8">
    <name type="scientific">Circinella minor</name>
    <dbReference type="NCBI Taxonomy" id="1195481"/>
    <lineage>
        <taxon>Eukaryota</taxon>
        <taxon>Fungi</taxon>
        <taxon>Fungi incertae sedis</taxon>
        <taxon>Mucoromycota</taxon>
        <taxon>Mucoromycotina</taxon>
        <taxon>Mucoromycetes</taxon>
        <taxon>Mucorales</taxon>
        <taxon>Lichtheimiaceae</taxon>
        <taxon>Circinella</taxon>
    </lineage>
</organism>
<evidence type="ECO:0000256" key="4">
    <source>
        <dbReference type="ARBA" id="ARBA00023128"/>
    </source>
</evidence>
<comment type="caution">
    <text evidence="7">The sequence shown here is derived from an EMBL/GenBank/DDBJ whole genome shotgun (WGS) entry which is preliminary data.</text>
</comment>
<dbReference type="Pfam" id="PF10780">
    <property type="entry name" value="MRP_L53"/>
    <property type="match status" value="1"/>
</dbReference>
<keyword evidence="5" id="KW-0687">Ribonucleoprotein</keyword>
<protein>
    <recommendedName>
        <fullName evidence="6">Large ribosomal subunit protein mL53</fullName>
    </recommendedName>
</protein>
<comment type="similarity">
    <text evidence="2">Belongs to the mitochondrion-specific ribosomal protein mL53 family.</text>
</comment>
<dbReference type="EMBL" id="JAEPRB010000141">
    <property type="protein sequence ID" value="KAG2220411.1"/>
    <property type="molecule type" value="Genomic_DNA"/>
</dbReference>
<evidence type="ECO:0000256" key="6">
    <source>
        <dbReference type="ARBA" id="ARBA00035180"/>
    </source>
</evidence>
<reference evidence="7 8" key="1">
    <citation type="submission" date="2020-12" db="EMBL/GenBank/DDBJ databases">
        <title>Metabolic potential, ecology and presence of endohyphal bacteria is reflected in genomic diversity of Mucoromycotina.</title>
        <authorList>
            <person name="Muszewska A."/>
            <person name="Okrasinska A."/>
            <person name="Steczkiewicz K."/>
            <person name="Drgas O."/>
            <person name="Orlowska M."/>
            <person name="Perlinska-Lenart U."/>
            <person name="Aleksandrzak-Piekarczyk T."/>
            <person name="Szatraj K."/>
            <person name="Zielenkiewicz U."/>
            <person name="Pilsyk S."/>
            <person name="Malc E."/>
            <person name="Mieczkowski P."/>
            <person name="Kruszewska J.S."/>
            <person name="Biernat P."/>
            <person name="Pawlowska J."/>
        </authorList>
    </citation>
    <scope>NUCLEOTIDE SEQUENCE [LARGE SCALE GENOMIC DNA]</scope>
    <source>
        <strain evidence="7 8">CBS 142.35</strain>
    </source>
</reference>
<gene>
    <name evidence="7" type="ORF">INT45_000636</name>
</gene>
<dbReference type="AlphaFoldDB" id="A0A8H7S2Q0"/>
<sequence length="100" mass="11278">MLMRQINNVKVSLSPFNKASKASRLFLNRVNTDEARRANPALKITATMLNDVQAPSRIDVVYRDGKTLGLDSDKLKIDNIVELVNKHAKKLEEAEQANSW</sequence>
<evidence type="ECO:0000313" key="7">
    <source>
        <dbReference type="EMBL" id="KAG2220411.1"/>
    </source>
</evidence>
<dbReference type="Proteomes" id="UP000646827">
    <property type="component" value="Unassembled WGS sequence"/>
</dbReference>
<dbReference type="GO" id="GO:0003735">
    <property type="term" value="F:structural constituent of ribosome"/>
    <property type="evidence" value="ECO:0007669"/>
    <property type="project" value="TreeGrafter"/>
</dbReference>
<accession>A0A8H7S2Q0</accession>
<dbReference type="PANTHER" id="PTHR28236:SF1">
    <property type="entry name" value="LARGE RIBOSOMAL SUBUNIT PROTEIN ML53"/>
    <property type="match status" value="1"/>
</dbReference>
<comment type="subcellular location">
    <subcellularLocation>
        <location evidence="1">Mitochondrion</location>
    </subcellularLocation>
</comment>
<keyword evidence="4" id="KW-0496">Mitochondrion</keyword>
<proteinExistence type="inferred from homology"/>
<keyword evidence="3" id="KW-0689">Ribosomal protein</keyword>
<dbReference type="OrthoDB" id="4136894at2759"/>
<dbReference type="InterPro" id="IPR019716">
    <property type="entry name" value="Ribosomal_mL53"/>
</dbReference>
<evidence type="ECO:0000313" key="8">
    <source>
        <dbReference type="Proteomes" id="UP000646827"/>
    </source>
</evidence>
<dbReference type="GO" id="GO:0005762">
    <property type="term" value="C:mitochondrial large ribosomal subunit"/>
    <property type="evidence" value="ECO:0007669"/>
    <property type="project" value="TreeGrafter"/>
</dbReference>
<name>A0A8H7S2Q0_9FUNG</name>
<evidence type="ECO:0000256" key="1">
    <source>
        <dbReference type="ARBA" id="ARBA00004173"/>
    </source>
</evidence>